<sequence length="1112" mass="123097">MNPRIVIIGAGAAGVAAATRLIERGYKNLKILEAENRIGGRIHTVPFGANVVDLGAQWCHGEKGNVCYELGSKYNVFDSNSARYERFVLTRSNGEQIPTEQSEKLLGLIWSILETHKHELTGYRGSLGAFIMGKFRALLETPEYADVNNETAYQVLEFFHKFENSIEASDSWFDTSGPGYLHYWECDGDLLLNWRDKGYRTVLEILMKRHPLATSADAINLEDYTHFNKTVANINWTAGPDSLVSIRCTDNSVYDADHVICTISLGVLKERYQTMFTPDLPPIKRNAIQGLTIGTVNKLFLEFEKPFWPAGWQGLSLIWSAADLEEVRRSPDSWMEDVFGFYIVDYQPNVLCGWISGRNARRMERASDEDVRKACVFLLRKFMKNVTIPEPVRFQRTSWYSNPNFRGSYTFRSMTTDLLNTSASHLAIPLTNSCGMPVVQFAGEATHDHYYSTVHGAVETGWREANRLIDLYDRLIPPFNHGPKAYVDVLILGAGIAGLGAAKQLRNSGKSFAILEAQSSPGGRISTKTLKKHHHSSGGGSKGCQQLLVEAGAQWLHGRQNELHELAKRNGLLREETSEEGLGEFLRDDGFRIDDHLAKRVDFIVGQILEQCEEFATKGKGGPYPASLEAFLKEQFKKRTETKDFTSEQRVLAQQLLDWHCRFQIIDNSCLHVSDISAKLWGSYSFNGESCQAHINMRYGFQALVGCLVEEIGAEKIVYNKAICEIRWLDARGKVIVKCTDGTVYCCQHLIVTFSLGVLKDTMDQLFQPNLPASYSRSIRSIGYGTIDKIFLQFDEPWWGKAEGIQLVWRDDLRKDSHWTRFISGFDVLSPGPPNTLLGWIGSYGALEMEALNDEQIVSDCVFILEKFTKKKVPKPVNYYCTRWNSNRYIRGSYSFTSVNCDHEQNFMSNLTETLICNQYDKSGEESRKKDPLPQPSGGSSGGSGGRGATPVTSTASGNSTSSSNSSNTLTNLSTAGTGSTPKKTGGTTPTKLSASNTPSKAQTKQQSVSTTTTTTTTATTATASSGKTAGNSNTNTTTTPGNSNNTPASGKAPNSGSTPTNSSSAIHTSATIHFAGEACHERYFSTVHGAFLSGMEQAKKLLVENKPQSNQ</sequence>
<evidence type="ECO:0000313" key="7">
    <source>
        <dbReference type="EMBL" id="KFB44788.1"/>
    </source>
</evidence>
<dbReference type="InterPro" id="IPR001613">
    <property type="entry name" value="Flavin_amine_oxidase"/>
</dbReference>
<feature type="compositionally biased region" description="Low complexity" evidence="5">
    <location>
        <begin position="1000"/>
        <end position="1065"/>
    </location>
</feature>
<reference evidence="8" key="2">
    <citation type="submission" date="2020-05" db="UniProtKB">
        <authorList>
            <consortium name="EnsemblMetazoa"/>
        </authorList>
    </citation>
    <scope>IDENTIFICATION</scope>
</reference>
<evidence type="ECO:0000256" key="2">
    <source>
        <dbReference type="ARBA" id="ARBA00023002"/>
    </source>
</evidence>
<dbReference type="EMBL" id="KE525293">
    <property type="protein sequence ID" value="KFB44788.1"/>
    <property type="molecule type" value="Genomic_DNA"/>
</dbReference>
<keyword evidence="9" id="KW-1185">Reference proteome</keyword>
<organism evidence="7">
    <name type="scientific">Anopheles sinensis</name>
    <name type="common">Mosquito</name>
    <dbReference type="NCBI Taxonomy" id="74873"/>
    <lineage>
        <taxon>Eukaryota</taxon>
        <taxon>Metazoa</taxon>
        <taxon>Ecdysozoa</taxon>
        <taxon>Arthropoda</taxon>
        <taxon>Hexapoda</taxon>
        <taxon>Insecta</taxon>
        <taxon>Pterygota</taxon>
        <taxon>Neoptera</taxon>
        <taxon>Endopterygota</taxon>
        <taxon>Diptera</taxon>
        <taxon>Nematocera</taxon>
        <taxon>Culicoidea</taxon>
        <taxon>Culicidae</taxon>
        <taxon>Anophelinae</taxon>
        <taxon>Anopheles</taxon>
    </lineage>
</organism>
<dbReference type="PANTHER" id="PTHR10742">
    <property type="entry name" value="FLAVIN MONOAMINE OXIDASE"/>
    <property type="match status" value="1"/>
</dbReference>
<reference evidence="7 9" key="1">
    <citation type="journal article" date="2014" name="BMC Genomics">
        <title>Genome sequence of Anopheles sinensis provides insight into genetics basis of mosquito competence for malaria parasites.</title>
        <authorList>
            <person name="Zhou D."/>
            <person name="Zhang D."/>
            <person name="Ding G."/>
            <person name="Shi L."/>
            <person name="Hou Q."/>
            <person name="Ye Y."/>
            <person name="Xu Y."/>
            <person name="Zhou H."/>
            <person name="Xiong C."/>
            <person name="Li S."/>
            <person name="Yu J."/>
            <person name="Hong S."/>
            <person name="Yu X."/>
            <person name="Zou P."/>
            <person name="Chen C."/>
            <person name="Chang X."/>
            <person name="Wang W."/>
            <person name="Lv Y."/>
            <person name="Sun Y."/>
            <person name="Ma L."/>
            <person name="Shen B."/>
            <person name="Zhu C."/>
        </authorList>
    </citation>
    <scope>NUCLEOTIDE SEQUENCE [LARGE SCALE GENOMIC DNA]</scope>
</reference>
<keyword evidence="4" id="KW-0274">FAD</keyword>
<feature type="domain" description="Amine oxidase" evidence="6">
    <location>
        <begin position="13"/>
        <end position="469"/>
    </location>
</feature>
<dbReference type="EnsemblMetazoa" id="ASIC012695-RA">
    <property type="protein sequence ID" value="ASIC012695-PA"/>
    <property type="gene ID" value="ASIC012695"/>
</dbReference>
<dbReference type="PANTHER" id="PTHR10742:SF398">
    <property type="entry name" value="AMINE OXIDASE DOMAIN-CONTAINING PROTEIN-RELATED"/>
    <property type="match status" value="1"/>
</dbReference>
<keyword evidence="2 4" id="KW-0560">Oxidoreductase</keyword>
<comment type="similarity">
    <text evidence="4">Belongs to the flavin monoamine oxidase family.</text>
</comment>
<dbReference type="Proteomes" id="UP000030765">
    <property type="component" value="Unassembled WGS sequence"/>
</dbReference>
<feature type="compositionally biased region" description="Low complexity" evidence="5">
    <location>
        <begin position="953"/>
        <end position="992"/>
    </location>
</feature>
<dbReference type="GO" id="GO:0046592">
    <property type="term" value="F:polyamine oxidase activity"/>
    <property type="evidence" value="ECO:0007669"/>
    <property type="project" value="TreeGrafter"/>
</dbReference>
<dbReference type="Pfam" id="PF01593">
    <property type="entry name" value="Amino_oxidase"/>
    <property type="match status" value="3"/>
</dbReference>
<evidence type="ECO:0000259" key="6">
    <source>
        <dbReference type="Pfam" id="PF01593"/>
    </source>
</evidence>
<dbReference type="GO" id="GO:0008131">
    <property type="term" value="F:primary methylamine oxidase activity"/>
    <property type="evidence" value="ECO:0007669"/>
    <property type="project" value="UniProtKB-ARBA"/>
</dbReference>
<dbReference type="Gene3D" id="3.50.50.60">
    <property type="entry name" value="FAD/NAD(P)-binding domain"/>
    <property type="match status" value="3"/>
</dbReference>
<gene>
    <name evidence="7" type="ORF">ZHAS_00012695</name>
</gene>
<feature type="region of interest" description="Disordered" evidence="5">
    <location>
        <begin position="922"/>
        <end position="1065"/>
    </location>
</feature>
<protein>
    <recommendedName>
        <fullName evidence="4">Amine oxidase</fullName>
        <ecNumber evidence="4">1.4.3.-</ecNumber>
    </recommendedName>
</protein>
<evidence type="ECO:0000313" key="8">
    <source>
        <dbReference type="EnsemblMetazoa" id="ASIC012695-PA"/>
    </source>
</evidence>
<dbReference type="PRINTS" id="PR00757">
    <property type="entry name" value="AMINEOXDASEF"/>
</dbReference>
<dbReference type="VEuPathDB" id="VectorBase:ASIS014129"/>
<keyword evidence="4" id="KW-0285">Flavoprotein</keyword>
<dbReference type="AlphaFoldDB" id="A0A084W3J4"/>
<dbReference type="InterPro" id="IPR002937">
    <property type="entry name" value="Amino_oxidase"/>
</dbReference>
<feature type="compositionally biased region" description="Basic and acidic residues" evidence="5">
    <location>
        <begin position="922"/>
        <end position="932"/>
    </location>
</feature>
<dbReference type="STRING" id="74873.A0A084W3J4"/>
<name>A0A084W3J4_ANOSI</name>
<dbReference type="InterPro" id="IPR036188">
    <property type="entry name" value="FAD/NAD-bd_sf"/>
</dbReference>
<proteinExistence type="inferred from homology"/>
<feature type="compositionally biased region" description="Gly residues" evidence="5">
    <location>
        <begin position="939"/>
        <end position="948"/>
    </location>
</feature>
<comment type="cofactor">
    <cofactor evidence="1 4">
        <name>FAD</name>
        <dbReference type="ChEBI" id="CHEBI:57692"/>
    </cofactor>
</comment>
<dbReference type="SUPFAM" id="SSF51905">
    <property type="entry name" value="FAD/NAD(P)-binding domain"/>
    <property type="match status" value="2"/>
</dbReference>
<dbReference type="Gene3D" id="3.90.660.10">
    <property type="match status" value="2"/>
</dbReference>
<feature type="binding site" evidence="3">
    <location>
        <begin position="516"/>
        <end position="517"/>
    </location>
    <ligand>
        <name>FAD</name>
        <dbReference type="ChEBI" id="CHEBI:57692"/>
    </ligand>
</feature>
<evidence type="ECO:0000313" key="9">
    <source>
        <dbReference type="Proteomes" id="UP000030765"/>
    </source>
</evidence>
<dbReference type="OrthoDB" id="5046242at2759"/>
<dbReference type="EC" id="1.4.3.-" evidence="4"/>
<evidence type="ECO:0000256" key="4">
    <source>
        <dbReference type="RuleBase" id="RU362067"/>
    </source>
</evidence>
<feature type="domain" description="Amine oxidase" evidence="6">
    <location>
        <begin position="1070"/>
        <end position="1102"/>
    </location>
</feature>
<dbReference type="VEuPathDB" id="VectorBase:ASIC012695"/>
<dbReference type="EMBL" id="ATLV01020055">
    <property type="status" value="NOT_ANNOTATED_CDS"/>
    <property type="molecule type" value="Genomic_DNA"/>
</dbReference>
<accession>A0A084W3J4</accession>
<dbReference type="OMA" id="INFWSRK"/>
<evidence type="ECO:0000256" key="5">
    <source>
        <dbReference type="SAM" id="MobiDB-lite"/>
    </source>
</evidence>
<evidence type="ECO:0000256" key="3">
    <source>
        <dbReference type="PIRSR" id="PIRSR601613-1"/>
    </source>
</evidence>
<dbReference type="InterPro" id="IPR050281">
    <property type="entry name" value="Flavin_monoamine_oxidase"/>
</dbReference>
<dbReference type="SUPFAM" id="SSF54373">
    <property type="entry name" value="FAD-linked reductases, C-terminal domain"/>
    <property type="match status" value="2"/>
</dbReference>
<feature type="domain" description="Amine oxidase" evidence="6">
    <location>
        <begin position="496"/>
        <end position="900"/>
    </location>
</feature>
<evidence type="ECO:0000256" key="1">
    <source>
        <dbReference type="ARBA" id="ARBA00001974"/>
    </source>
</evidence>